<sequence>MFSLRLAQDDDLELLFQWANDPLVRQMAFHSEPISLDDHKNWFYSRLNALVIFGWKLLKINKDILDVRLNLN</sequence>
<dbReference type="Proteomes" id="UP000189337">
    <property type="component" value="Unassembled WGS sequence"/>
</dbReference>
<proteinExistence type="predicted"/>
<accession>A0AB73N0E8</accession>
<dbReference type="AlphaFoldDB" id="A0AB73N0E8"/>
<dbReference type="InterPro" id="IPR016181">
    <property type="entry name" value="Acyl_CoA_acyltransferase"/>
</dbReference>
<comment type="caution">
    <text evidence="1">The sequence shown here is derived from an EMBL/GenBank/DDBJ whole genome shotgun (WGS) entry which is preliminary data.</text>
</comment>
<protein>
    <submittedName>
        <fullName evidence="1">Uncharacterized protein</fullName>
    </submittedName>
</protein>
<evidence type="ECO:0000313" key="2">
    <source>
        <dbReference type="Proteomes" id="UP000189337"/>
    </source>
</evidence>
<organism evidence="1 2">
    <name type="scientific">Leptospira santarosai</name>
    <dbReference type="NCBI Taxonomy" id="28183"/>
    <lineage>
        <taxon>Bacteria</taxon>
        <taxon>Pseudomonadati</taxon>
        <taxon>Spirochaetota</taxon>
        <taxon>Spirochaetia</taxon>
        <taxon>Leptospirales</taxon>
        <taxon>Leptospiraceae</taxon>
        <taxon>Leptospira</taxon>
    </lineage>
</organism>
<dbReference type="SUPFAM" id="SSF55729">
    <property type="entry name" value="Acyl-CoA N-acyltransferases (Nat)"/>
    <property type="match status" value="1"/>
</dbReference>
<gene>
    <name evidence="1" type="ORF">BWD14_14905</name>
</gene>
<name>A0AB73N0E8_9LEPT</name>
<dbReference type="Gene3D" id="3.40.630.30">
    <property type="match status" value="1"/>
</dbReference>
<reference evidence="1 2" key="1">
    <citation type="submission" date="2017-01" db="EMBL/GenBank/DDBJ databases">
        <title>Comparative genomic analysis of Brazilian Leptospira santarosai.</title>
        <authorList>
            <person name="Moreno L.Z."/>
            <person name="Miraglia F."/>
            <person name="Kremer F.S."/>
            <person name="Eslabao M.R."/>
            <person name="Lilenbaum W."/>
            <person name="Dellagostin O.A."/>
            <person name="Moreno A.M."/>
        </authorList>
    </citation>
    <scope>NUCLEOTIDE SEQUENCE [LARGE SCALE GENOMIC DNA]</scope>
    <source>
        <strain evidence="1 2">M52/8-19</strain>
    </source>
</reference>
<evidence type="ECO:0000313" key="1">
    <source>
        <dbReference type="EMBL" id="ONF92001.1"/>
    </source>
</evidence>
<dbReference type="EMBL" id="MTSU01000015">
    <property type="protein sequence ID" value="ONF92001.1"/>
    <property type="molecule type" value="Genomic_DNA"/>
</dbReference>